<keyword evidence="1" id="KW-0472">Membrane</keyword>
<accession>A0A369UTV3</accession>
<evidence type="ECO:0000256" key="1">
    <source>
        <dbReference type="SAM" id="Phobius"/>
    </source>
</evidence>
<gene>
    <name evidence="2" type="ORF">DVJ77_02540</name>
</gene>
<evidence type="ECO:0000313" key="2">
    <source>
        <dbReference type="EMBL" id="RDD83475.1"/>
    </source>
</evidence>
<keyword evidence="1" id="KW-0812">Transmembrane</keyword>
<proteinExistence type="predicted"/>
<name>A0A369UTV3_9GAMM</name>
<evidence type="ECO:0000313" key="3">
    <source>
        <dbReference type="Proteomes" id="UP000253782"/>
    </source>
</evidence>
<dbReference type="AlphaFoldDB" id="A0A369UTV3"/>
<comment type="caution">
    <text evidence="2">The sequence shown here is derived from an EMBL/GenBank/DDBJ whole genome shotgun (WGS) entry which is preliminary data.</text>
</comment>
<feature type="transmembrane region" description="Helical" evidence="1">
    <location>
        <begin position="39"/>
        <end position="56"/>
    </location>
</feature>
<reference evidence="2 3" key="1">
    <citation type="submission" date="2018-07" db="EMBL/GenBank/DDBJ databases">
        <title>Dyella tabacisoli L4-6T, whole genome shotgun sequence.</title>
        <authorList>
            <person name="Zhou X.-K."/>
            <person name="Li W.-J."/>
            <person name="Duan Y.-Q."/>
        </authorList>
    </citation>
    <scope>NUCLEOTIDE SEQUENCE [LARGE SCALE GENOMIC DNA]</scope>
    <source>
        <strain evidence="2 3">L4-6</strain>
    </source>
</reference>
<sequence>MVPFFDILAVVGTFAVAASARHAWREPGHLWRKLNSAALLLACFAAIWVAFSLHLLSPHLNY</sequence>
<protein>
    <submittedName>
        <fullName evidence="2">Uncharacterized protein</fullName>
    </submittedName>
</protein>
<keyword evidence="3" id="KW-1185">Reference proteome</keyword>
<keyword evidence="1" id="KW-1133">Transmembrane helix</keyword>
<organism evidence="2 3">
    <name type="scientific">Dyella tabacisoli</name>
    <dbReference type="NCBI Taxonomy" id="2282381"/>
    <lineage>
        <taxon>Bacteria</taxon>
        <taxon>Pseudomonadati</taxon>
        <taxon>Pseudomonadota</taxon>
        <taxon>Gammaproteobacteria</taxon>
        <taxon>Lysobacterales</taxon>
        <taxon>Rhodanobacteraceae</taxon>
        <taxon>Dyella</taxon>
    </lineage>
</organism>
<dbReference type="Proteomes" id="UP000253782">
    <property type="component" value="Unassembled WGS sequence"/>
</dbReference>
<dbReference type="EMBL" id="QQAH01000001">
    <property type="protein sequence ID" value="RDD83475.1"/>
    <property type="molecule type" value="Genomic_DNA"/>
</dbReference>